<protein>
    <recommendedName>
        <fullName evidence="3">SMI1/KNR4 family protein</fullName>
    </recommendedName>
</protein>
<evidence type="ECO:0000313" key="2">
    <source>
        <dbReference type="Proteomes" id="UP000287547"/>
    </source>
</evidence>
<organism evidence="1 2">
    <name type="scientific">Kibdelosporangium aridum</name>
    <dbReference type="NCBI Taxonomy" id="2030"/>
    <lineage>
        <taxon>Bacteria</taxon>
        <taxon>Bacillati</taxon>
        <taxon>Actinomycetota</taxon>
        <taxon>Actinomycetes</taxon>
        <taxon>Pseudonocardiales</taxon>
        <taxon>Pseudonocardiaceae</taxon>
        <taxon>Kibdelosporangium</taxon>
    </lineage>
</organism>
<evidence type="ECO:0008006" key="3">
    <source>
        <dbReference type="Google" id="ProtNLM"/>
    </source>
</evidence>
<name>A0A428YT03_KIBAR</name>
<sequence>MKMAELGARLAGVPDAEVGRGALHPELPDPAVGARVDEFIENYPALLGDSCYVDFLRLFGGAAIERERADGGADLVTILGFNDVTMDMLEMDGPVVEDGFLVFANCVYHRYRDSQLDTYEYDFAFDVSGTRKPGVYRYESTPRNTDQPFIWHASDFCAWLEELTERNGVYERPAFE</sequence>
<accession>A0A428YT03</accession>
<proteinExistence type="predicted"/>
<reference evidence="1 2" key="1">
    <citation type="submission" date="2018-05" db="EMBL/GenBank/DDBJ databases">
        <title>Evolution of GPA BGCs.</title>
        <authorList>
            <person name="Waglechner N."/>
            <person name="Wright G.D."/>
        </authorList>
    </citation>
    <scope>NUCLEOTIDE SEQUENCE [LARGE SCALE GENOMIC DNA]</scope>
    <source>
        <strain evidence="1 2">A82846</strain>
    </source>
</reference>
<dbReference type="AlphaFoldDB" id="A0A428YT03"/>
<dbReference type="RefSeq" id="WP_037255475.1">
    <property type="nucleotide sequence ID" value="NZ_QHKI01000060.1"/>
</dbReference>
<dbReference type="Proteomes" id="UP000287547">
    <property type="component" value="Unassembled WGS sequence"/>
</dbReference>
<comment type="caution">
    <text evidence="1">The sequence shown here is derived from an EMBL/GenBank/DDBJ whole genome shotgun (WGS) entry which is preliminary data.</text>
</comment>
<gene>
    <name evidence="1" type="ORF">DMH04_42905</name>
</gene>
<evidence type="ECO:0000313" key="1">
    <source>
        <dbReference type="EMBL" id="RSM72386.1"/>
    </source>
</evidence>
<dbReference type="EMBL" id="QHKI01000060">
    <property type="protein sequence ID" value="RSM72386.1"/>
    <property type="molecule type" value="Genomic_DNA"/>
</dbReference>
<dbReference type="OrthoDB" id="9553678at2"/>